<accession>A0A0C3KGK9</accession>
<sequence length="129" mass="15078">MGKLWRLFAVRPRHEFKRDRTWEITSRGEAEVDSVALSKPWNLRHHTSGQNSLVTFGHLYPGMYPNIFAPRQPALEDSSGWTEIERLYSRALAPFSPVQKSSLCPIFSIWKSITRPIIKANYIWIYLLF</sequence>
<proteinExistence type="predicted"/>
<protein>
    <submittedName>
        <fullName evidence="1">Uncharacterized protein</fullName>
    </submittedName>
</protein>
<dbReference type="InParanoid" id="A0A0C3KGK9"/>
<gene>
    <name evidence="1" type="ORF">M404DRAFT_324788</name>
</gene>
<evidence type="ECO:0000313" key="1">
    <source>
        <dbReference type="EMBL" id="KIO08737.1"/>
    </source>
</evidence>
<dbReference type="Proteomes" id="UP000054217">
    <property type="component" value="Unassembled WGS sequence"/>
</dbReference>
<reference evidence="1 2" key="1">
    <citation type="submission" date="2014-04" db="EMBL/GenBank/DDBJ databases">
        <authorList>
            <consortium name="DOE Joint Genome Institute"/>
            <person name="Kuo A."/>
            <person name="Kohler A."/>
            <person name="Costa M.D."/>
            <person name="Nagy L.G."/>
            <person name="Floudas D."/>
            <person name="Copeland A."/>
            <person name="Barry K.W."/>
            <person name="Cichocki N."/>
            <person name="Veneault-Fourrey C."/>
            <person name="LaButti K."/>
            <person name="Lindquist E.A."/>
            <person name="Lipzen A."/>
            <person name="Lundell T."/>
            <person name="Morin E."/>
            <person name="Murat C."/>
            <person name="Sun H."/>
            <person name="Tunlid A."/>
            <person name="Henrissat B."/>
            <person name="Grigoriev I.V."/>
            <person name="Hibbett D.S."/>
            <person name="Martin F."/>
            <person name="Nordberg H.P."/>
            <person name="Cantor M.N."/>
            <person name="Hua S.X."/>
        </authorList>
    </citation>
    <scope>NUCLEOTIDE SEQUENCE [LARGE SCALE GENOMIC DNA]</scope>
    <source>
        <strain evidence="1 2">Marx 270</strain>
    </source>
</reference>
<reference evidence="2" key="2">
    <citation type="submission" date="2015-01" db="EMBL/GenBank/DDBJ databases">
        <title>Evolutionary Origins and Diversification of the Mycorrhizal Mutualists.</title>
        <authorList>
            <consortium name="DOE Joint Genome Institute"/>
            <consortium name="Mycorrhizal Genomics Consortium"/>
            <person name="Kohler A."/>
            <person name="Kuo A."/>
            <person name="Nagy L.G."/>
            <person name="Floudas D."/>
            <person name="Copeland A."/>
            <person name="Barry K.W."/>
            <person name="Cichocki N."/>
            <person name="Veneault-Fourrey C."/>
            <person name="LaButti K."/>
            <person name="Lindquist E.A."/>
            <person name="Lipzen A."/>
            <person name="Lundell T."/>
            <person name="Morin E."/>
            <person name="Murat C."/>
            <person name="Riley R."/>
            <person name="Ohm R."/>
            <person name="Sun H."/>
            <person name="Tunlid A."/>
            <person name="Henrissat B."/>
            <person name="Grigoriev I.V."/>
            <person name="Hibbett D.S."/>
            <person name="Martin F."/>
        </authorList>
    </citation>
    <scope>NUCLEOTIDE SEQUENCE [LARGE SCALE GENOMIC DNA]</scope>
    <source>
        <strain evidence="2">Marx 270</strain>
    </source>
</reference>
<evidence type="ECO:0000313" key="2">
    <source>
        <dbReference type="Proteomes" id="UP000054217"/>
    </source>
</evidence>
<name>A0A0C3KGK9_PISTI</name>
<dbReference type="EMBL" id="KN831956">
    <property type="protein sequence ID" value="KIO08737.1"/>
    <property type="molecule type" value="Genomic_DNA"/>
</dbReference>
<keyword evidence="2" id="KW-1185">Reference proteome</keyword>
<dbReference type="HOGENOM" id="CLU_1949693_0_0_1"/>
<organism evidence="1 2">
    <name type="scientific">Pisolithus tinctorius Marx 270</name>
    <dbReference type="NCBI Taxonomy" id="870435"/>
    <lineage>
        <taxon>Eukaryota</taxon>
        <taxon>Fungi</taxon>
        <taxon>Dikarya</taxon>
        <taxon>Basidiomycota</taxon>
        <taxon>Agaricomycotina</taxon>
        <taxon>Agaricomycetes</taxon>
        <taxon>Agaricomycetidae</taxon>
        <taxon>Boletales</taxon>
        <taxon>Sclerodermatineae</taxon>
        <taxon>Pisolithaceae</taxon>
        <taxon>Pisolithus</taxon>
    </lineage>
</organism>
<dbReference type="AlphaFoldDB" id="A0A0C3KGK9"/>